<feature type="signal peptide" evidence="2">
    <location>
        <begin position="1"/>
        <end position="26"/>
    </location>
</feature>
<accession>A0A834TLX5</accession>
<keyword evidence="3" id="KW-0012">Acyltransferase</keyword>
<keyword evidence="3" id="KW-0808">Transferase</keyword>
<proteinExistence type="predicted"/>
<feature type="chain" id="PRO_5033041247" evidence="2">
    <location>
        <begin position="27"/>
        <end position="209"/>
    </location>
</feature>
<gene>
    <name evidence="3" type="ORF">G2W53_022409</name>
</gene>
<dbReference type="EMBL" id="JAAIUW010000007">
    <property type="protein sequence ID" value="KAF7824265.1"/>
    <property type="molecule type" value="Genomic_DNA"/>
</dbReference>
<dbReference type="GO" id="GO:0016746">
    <property type="term" value="F:acyltransferase activity"/>
    <property type="evidence" value="ECO:0007669"/>
    <property type="project" value="UniProtKB-KW"/>
</dbReference>
<dbReference type="AlphaFoldDB" id="A0A834TLX5"/>
<evidence type="ECO:0000256" key="2">
    <source>
        <dbReference type="SAM" id="SignalP"/>
    </source>
</evidence>
<evidence type="ECO:0000313" key="3">
    <source>
        <dbReference type="EMBL" id="KAF7824265.1"/>
    </source>
</evidence>
<reference evidence="3" key="1">
    <citation type="submission" date="2020-09" db="EMBL/GenBank/DDBJ databases">
        <title>Genome-Enabled Discovery of Anthraquinone Biosynthesis in Senna tora.</title>
        <authorList>
            <person name="Kang S.-H."/>
            <person name="Pandey R.P."/>
            <person name="Lee C.-M."/>
            <person name="Sim J.-S."/>
            <person name="Jeong J.-T."/>
            <person name="Choi B.-S."/>
            <person name="Jung M."/>
            <person name="Ginzburg D."/>
            <person name="Zhao K."/>
            <person name="Won S.Y."/>
            <person name="Oh T.-J."/>
            <person name="Yu Y."/>
            <person name="Kim N.-H."/>
            <person name="Lee O.R."/>
            <person name="Lee T.-H."/>
            <person name="Bashyal P."/>
            <person name="Kim T.-S."/>
            <person name="Lee W.-H."/>
            <person name="Kawkins C."/>
            <person name="Kim C.-K."/>
            <person name="Kim J.S."/>
            <person name="Ahn B.O."/>
            <person name="Rhee S.Y."/>
            <person name="Sohng J.K."/>
        </authorList>
    </citation>
    <scope>NUCLEOTIDE SEQUENCE</scope>
    <source>
        <tissue evidence="3">Leaf</tissue>
    </source>
</reference>
<protein>
    <submittedName>
        <fullName evidence="3">Lysophospholipid acyltransferase LPEAT2</fullName>
    </submittedName>
</protein>
<evidence type="ECO:0000256" key="1">
    <source>
        <dbReference type="SAM" id="MobiDB-lite"/>
    </source>
</evidence>
<dbReference type="Proteomes" id="UP000634136">
    <property type="component" value="Unassembled WGS sequence"/>
</dbReference>
<feature type="compositionally biased region" description="Basic and acidic residues" evidence="1">
    <location>
        <begin position="116"/>
        <end position="128"/>
    </location>
</feature>
<name>A0A834TLX5_9FABA</name>
<keyword evidence="4" id="KW-1185">Reference proteome</keyword>
<keyword evidence="2" id="KW-0732">Signal</keyword>
<evidence type="ECO:0000313" key="4">
    <source>
        <dbReference type="Proteomes" id="UP000634136"/>
    </source>
</evidence>
<comment type="caution">
    <text evidence="3">The sequence shown here is derived from an EMBL/GenBank/DDBJ whole genome shotgun (WGS) entry which is preliminary data.</text>
</comment>
<feature type="region of interest" description="Disordered" evidence="1">
    <location>
        <begin position="116"/>
        <end position="137"/>
    </location>
</feature>
<sequence length="209" mass="23487">MVLGQHALILISLLPYLPFSTLPALGNHLLFFPTLGSEYPNSRLGNHPKLPLINTMVTPKHGQPSVGRASMSARNFALNLTLPHLPAPPPPSSSSQHRVLLILPSLKSQFRCDISDEHREPKDNKTDQGNRQANDDLQPLVKPINVGRIIKEGLMVVGEDTYKSSHPRNQNGLSDLLRFRRCWIDKDGEIGGCRFQRRTGWMDGRNRRH</sequence>
<organism evidence="3 4">
    <name type="scientific">Senna tora</name>
    <dbReference type="NCBI Taxonomy" id="362788"/>
    <lineage>
        <taxon>Eukaryota</taxon>
        <taxon>Viridiplantae</taxon>
        <taxon>Streptophyta</taxon>
        <taxon>Embryophyta</taxon>
        <taxon>Tracheophyta</taxon>
        <taxon>Spermatophyta</taxon>
        <taxon>Magnoliopsida</taxon>
        <taxon>eudicotyledons</taxon>
        <taxon>Gunneridae</taxon>
        <taxon>Pentapetalae</taxon>
        <taxon>rosids</taxon>
        <taxon>fabids</taxon>
        <taxon>Fabales</taxon>
        <taxon>Fabaceae</taxon>
        <taxon>Caesalpinioideae</taxon>
        <taxon>Cassia clade</taxon>
        <taxon>Senna</taxon>
    </lineage>
</organism>